<evidence type="ECO:0008006" key="5">
    <source>
        <dbReference type="Google" id="ProtNLM"/>
    </source>
</evidence>
<feature type="transmembrane region" description="Helical" evidence="2">
    <location>
        <begin position="49"/>
        <end position="72"/>
    </location>
</feature>
<accession>A0A367F3D4</accession>
<protein>
    <recommendedName>
        <fullName evidence="5">DUF3592 domain-containing protein</fullName>
    </recommendedName>
</protein>
<evidence type="ECO:0000313" key="4">
    <source>
        <dbReference type="Proteomes" id="UP000252914"/>
    </source>
</evidence>
<evidence type="ECO:0000313" key="3">
    <source>
        <dbReference type="EMBL" id="RCG24884.1"/>
    </source>
</evidence>
<gene>
    <name evidence="3" type="ORF">DTL70_11235</name>
</gene>
<feature type="transmembrane region" description="Helical" evidence="2">
    <location>
        <begin position="25"/>
        <end position="42"/>
    </location>
</feature>
<proteinExistence type="predicted"/>
<dbReference type="EMBL" id="QOIN01000039">
    <property type="protein sequence ID" value="RCG24884.1"/>
    <property type="molecule type" value="Genomic_DNA"/>
</dbReference>
<name>A0A367F3D4_9ACTN</name>
<evidence type="ECO:0000256" key="1">
    <source>
        <dbReference type="SAM" id="MobiDB-lite"/>
    </source>
</evidence>
<comment type="caution">
    <text evidence="3">The sequence shown here is derived from an EMBL/GenBank/DDBJ whole genome shotgun (WGS) entry which is preliminary data.</text>
</comment>
<dbReference type="Proteomes" id="UP000252914">
    <property type="component" value="Unassembled WGS sequence"/>
</dbReference>
<feature type="region of interest" description="Disordered" evidence="1">
    <location>
        <begin position="182"/>
        <end position="211"/>
    </location>
</feature>
<evidence type="ECO:0000256" key="2">
    <source>
        <dbReference type="SAM" id="Phobius"/>
    </source>
</evidence>
<sequence>MLANCGWLLGGFAGVTAAPELLPRWAVPLCWVVYLVVLAALLSRLAQRMGLVIVIPLVAYLAALYFLCVVELRADILLRSRGQLVHAVVTGDRVTSPRGYLIRHYTLSRPDGSPVRGGEIDDGTVLERGRHLTVYEDPEGEIQPSTPGHTDPTIRAVVAGGLLALATGALVWAAYSRSLESLADDSGNRCSEPRPAPRPARKSVPAAPEPD</sequence>
<keyword evidence="2" id="KW-0812">Transmembrane</keyword>
<organism evidence="3 4">
    <name type="scientific">Streptomyces diacarni</name>
    <dbReference type="NCBI Taxonomy" id="2800381"/>
    <lineage>
        <taxon>Bacteria</taxon>
        <taxon>Bacillati</taxon>
        <taxon>Actinomycetota</taxon>
        <taxon>Actinomycetes</taxon>
        <taxon>Kitasatosporales</taxon>
        <taxon>Streptomycetaceae</taxon>
        <taxon>Streptomyces</taxon>
    </lineage>
</organism>
<feature type="transmembrane region" description="Helical" evidence="2">
    <location>
        <begin position="154"/>
        <end position="175"/>
    </location>
</feature>
<dbReference type="AlphaFoldDB" id="A0A367F3D4"/>
<reference evidence="3 4" key="1">
    <citation type="submission" date="2018-06" db="EMBL/GenBank/DDBJ databases">
        <title>Streptomyces reniochalinae sp. nov. and Streptomyces diacarnus sp. nov. from marine sponges.</title>
        <authorList>
            <person name="Li L."/>
        </authorList>
    </citation>
    <scope>NUCLEOTIDE SEQUENCE [LARGE SCALE GENOMIC DNA]</scope>
    <source>
        <strain evidence="3 4">LHW51701</strain>
    </source>
</reference>
<keyword evidence="4" id="KW-1185">Reference proteome</keyword>
<keyword evidence="2" id="KW-1133">Transmembrane helix</keyword>
<keyword evidence="2" id="KW-0472">Membrane</keyword>